<keyword evidence="5" id="KW-1185">Reference proteome</keyword>
<dbReference type="SMART" id="SM01403">
    <property type="entry name" value="Ribosomal_S10"/>
    <property type="match status" value="1"/>
</dbReference>
<dbReference type="Proteomes" id="UP000762676">
    <property type="component" value="Unassembled WGS sequence"/>
</dbReference>
<dbReference type="Pfam" id="PF00338">
    <property type="entry name" value="Ribosomal_S10"/>
    <property type="match status" value="1"/>
</dbReference>
<keyword evidence="2" id="KW-0687">Ribonucleoprotein</keyword>
<keyword evidence="1 4" id="KW-0689">Ribosomal protein</keyword>
<dbReference type="GO" id="GO:1990904">
    <property type="term" value="C:ribonucleoprotein complex"/>
    <property type="evidence" value="ECO:0007669"/>
    <property type="project" value="UniProtKB-KW"/>
</dbReference>
<evidence type="ECO:0000256" key="2">
    <source>
        <dbReference type="ARBA" id="ARBA00023274"/>
    </source>
</evidence>
<evidence type="ECO:0000313" key="5">
    <source>
        <dbReference type="Proteomes" id="UP000762676"/>
    </source>
</evidence>
<proteinExistence type="predicted"/>
<evidence type="ECO:0000256" key="1">
    <source>
        <dbReference type="ARBA" id="ARBA00022980"/>
    </source>
</evidence>
<name>A0AAV4J0R7_9GAST</name>
<gene>
    <name evidence="4" type="ORF">ElyMa_006794600</name>
</gene>
<protein>
    <submittedName>
        <fullName evidence="4">39S ribosomal protein L48, mitochondrial</fullName>
    </submittedName>
</protein>
<comment type="caution">
    <text evidence="4">The sequence shown here is derived from an EMBL/GenBank/DDBJ whole genome shotgun (WGS) entry which is preliminary data.</text>
</comment>
<accession>A0AAV4J0R7</accession>
<organism evidence="4 5">
    <name type="scientific">Elysia marginata</name>
    <dbReference type="NCBI Taxonomy" id="1093978"/>
    <lineage>
        <taxon>Eukaryota</taxon>
        <taxon>Metazoa</taxon>
        <taxon>Spiralia</taxon>
        <taxon>Lophotrochozoa</taxon>
        <taxon>Mollusca</taxon>
        <taxon>Gastropoda</taxon>
        <taxon>Heterobranchia</taxon>
        <taxon>Euthyneura</taxon>
        <taxon>Panpulmonata</taxon>
        <taxon>Sacoglossa</taxon>
        <taxon>Placobranchoidea</taxon>
        <taxon>Plakobranchidae</taxon>
        <taxon>Elysia</taxon>
    </lineage>
</organism>
<dbReference type="EMBL" id="BMAT01013608">
    <property type="protein sequence ID" value="GFS16383.1"/>
    <property type="molecule type" value="Genomic_DNA"/>
</dbReference>
<sequence>MNPTMLTQVLRVAAPLLVNSTLPITTLSTKSIVNQARLLACASCQQQLQKRCSSNISKWHGLWEPTDLKTEPDIPEFESIHINMKGFDFPVLESYAKYVHKSVNTLFQLDSDAWPAPSKSTQVITFHPNSTAVNDKYDLQKYERTVVVEDVSTTTLPILLEFVRKNCPEGVEVFVKEPNPDEEEQRYVPDYEVIELQKEKEAIAAGKLRRK</sequence>
<dbReference type="PANTHER" id="PTHR13473">
    <property type="entry name" value="MITOCHONDRIAL RIBOSOMAL PROTEIN L48"/>
    <property type="match status" value="1"/>
</dbReference>
<dbReference type="InterPro" id="IPR036838">
    <property type="entry name" value="Ribosomal_uS10_dom_sf"/>
</dbReference>
<reference evidence="4 5" key="1">
    <citation type="journal article" date="2021" name="Elife">
        <title>Chloroplast acquisition without the gene transfer in kleptoplastic sea slugs, Plakobranchus ocellatus.</title>
        <authorList>
            <person name="Maeda T."/>
            <person name="Takahashi S."/>
            <person name="Yoshida T."/>
            <person name="Shimamura S."/>
            <person name="Takaki Y."/>
            <person name="Nagai Y."/>
            <person name="Toyoda A."/>
            <person name="Suzuki Y."/>
            <person name="Arimoto A."/>
            <person name="Ishii H."/>
            <person name="Satoh N."/>
            <person name="Nishiyama T."/>
            <person name="Hasebe M."/>
            <person name="Maruyama T."/>
            <person name="Minagawa J."/>
            <person name="Obokata J."/>
            <person name="Shigenobu S."/>
        </authorList>
    </citation>
    <scope>NUCLEOTIDE SEQUENCE [LARGE SCALE GENOMIC DNA]</scope>
</reference>
<dbReference type="PANTHER" id="PTHR13473:SF0">
    <property type="entry name" value="LARGE RIBOSOMAL SUBUNIT PROTEIN ML48"/>
    <property type="match status" value="1"/>
</dbReference>
<dbReference type="InterPro" id="IPR027487">
    <property type="entry name" value="Ribosomal_mL48"/>
</dbReference>
<dbReference type="GO" id="GO:0005761">
    <property type="term" value="C:mitochondrial ribosome"/>
    <property type="evidence" value="ECO:0007669"/>
    <property type="project" value="InterPro"/>
</dbReference>
<evidence type="ECO:0000259" key="3">
    <source>
        <dbReference type="SMART" id="SM01403"/>
    </source>
</evidence>
<dbReference type="AlphaFoldDB" id="A0AAV4J0R7"/>
<dbReference type="SUPFAM" id="SSF54999">
    <property type="entry name" value="Ribosomal protein S10"/>
    <property type="match status" value="1"/>
</dbReference>
<evidence type="ECO:0000313" key="4">
    <source>
        <dbReference type="EMBL" id="GFS16383.1"/>
    </source>
</evidence>
<dbReference type="InterPro" id="IPR027486">
    <property type="entry name" value="Ribosomal_uS10_dom"/>
</dbReference>
<feature type="domain" description="Small ribosomal subunit protein uS10" evidence="3">
    <location>
        <begin position="81"/>
        <end position="176"/>
    </location>
</feature>